<evidence type="ECO:0000313" key="2">
    <source>
        <dbReference type="Proteomes" id="UP000183255"/>
    </source>
</evidence>
<dbReference type="RefSeq" id="WP_031577150.1">
    <property type="nucleotide sequence ID" value="NZ_FNDZ01000002.1"/>
</dbReference>
<evidence type="ECO:0008006" key="3">
    <source>
        <dbReference type="Google" id="ProtNLM"/>
    </source>
</evidence>
<dbReference type="Gene3D" id="3.90.1700.10">
    <property type="entry name" value="v583 domain like"/>
    <property type="match status" value="1"/>
</dbReference>
<protein>
    <recommendedName>
        <fullName evidence="3">DUF1116 domain-containing protein</fullName>
    </recommendedName>
</protein>
<proteinExistence type="predicted"/>
<dbReference type="Gene3D" id="1.10.10.660">
    <property type="entry name" value="conserved protein of unknown function from Enterococcus faecalis V583"/>
    <property type="match status" value="1"/>
</dbReference>
<dbReference type="InterPro" id="IPR024033">
    <property type="entry name" value="OXTCase_su_AllG_h-dom"/>
</dbReference>
<organism evidence="1 2">
    <name type="scientific">Proteiniclasticum ruminis</name>
    <dbReference type="NCBI Taxonomy" id="398199"/>
    <lineage>
        <taxon>Bacteria</taxon>
        <taxon>Bacillati</taxon>
        <taxon>Bacillota</taxon>
        <taxon>Clostridia</taxon>
        <taxon>Eubacteriales</taxon>
        <taxon>Clostridiaceae</taxon>
        <taxon>Proteiniclasticum</taxon>
    </lineage>
</organism>
<dbReference type="InterPro" id="IPR009499">
    <property type="entry name" value="AllG-like"/>
</dbReference>
<accession>A0A1G8JKX8</accession>
<gene>
    <name evidence="1" type="ORF">SAMN05421804_10236</name>
</gene>
<dbReference type="AlphaFoldDB" id="A0A1G8JKX8"/>
<name>A0A1G8JKX8_9CLOT</name>
<evidence type="ECO:0000313" key="1">
    <source>
        <dbReference type="EMBL" id="SDI31713.1"/>
    </source>
</evidence>
<dbReference type="Pfam" id="PF06545">
    <property type="entry name" value="AllG"/>
    <property type="match status" value="1"/>
</dbReference>
<dbReference type="Gene3D" id="3.40.50.720">
    <property type="entry name" value="NAD(P)-binding Rossmann-like Domain"/>
    <property type="match status" value="1"/>
</dbReference>
<reference evidence="1 2" key="1">
    <citation type="submission" date="2016-10" db="EMBL/GenBank/DDBJ databases">
        <authorList>
            <person name="de Groot N.N."/>
        </authorList>
    </citation>
    <scope>NUCLEOTIDE SEQUENCE [LARGE SCALE GENOMIC DNA]</scope>
    <source>
        <strain evidence="1 2">CGMCC 1.5058</strain>
    </source>
</reference>
<dbReference type="Gene3D" id="3.90.1710.10">
    <property type="entry name" value="Enterococcus faecalis V583 domain"/>
    <property type="match status" value="1"/>
</dbReference>
<sequence>MSEMSKLLQSELKVVNIGAKTFIEDLKLQERDVVHVAWKPPAGGDVSLIKALEVLEKDEKIKEANEKVVNIMKASHGVLIDMAEAIDVVPGMDENTILHAGPPISWERMCGPMKGAVIGALIFEDRAKNEEEAVKLIESGIIKFSPCNEHSAVGPMAGVLSPHMPVHVVKDMTHGNVSFCSVNEGLGKVLRYGAYDESVIKRLKWIREEFAPIMKKALALKGDGVDIKSLISQAVHMGDECHNRNKAATSLFFREISSYFFLLEEDKKAIARCVEFMKGNDHYFLNLSMAACKAATDAAQHVEGSTVVTTMARNGVDFGIRISGLGKETWFTAPADKIKGLLFPGFTEDDANPDIGDSTITETMGIGGFAMGGSPAIVQFVGGTVADAIAYSEKMYTITTSENTNFSIPTLDFRGSAIGIDVLKVIATGTLPIINTGMAHKVAGIGQVGAGLVSPPMDCFKKALLALAEKRSNANE</sequence>
<dbReference type="Proteomes" id="UP000183255">
    <property type="component" value="Unassembled WGS sequence"/>
</dbReference>
<dbReference type="EMBL" id="FNDZ01000002">
    <property type="protein sequence ID" value="SDI31713.1"/>
    <property type="molecule type" value="Genomic_DNA"/>
</dbReference>